<sequence>MLEPKSYVDPALHLRNSTFQAASTPPAPTANTPPYSVGSAEGDSQTEANSSHVQLLQWVLPDRRQTTDERDLHRKERLSTAVEDTLTERSPQETSTLEEIRFLQVLPDEFHFLSGQKQRFRSQRPIEER</sequence>
<dbReference type="Proteomes" id="UP001632037">
    <property type="component" value="Unassembled WGS sequence"/>
</dbReference>
<evidence type="ECO:0000313" key="2">
    <source>
        <dbReference type="EMBL" id="KAL3661917.1"/>
    </source>
</evidence>
<comment type="caution">
    <text evidence="2">The sequence shown here is derived from an EMBL/GenBank/DDBJ whole genome shotgun (WGS) entry which is preliminary data.</text>
</comment>
<feature type="compositionally biased region" description="Polar residues" evidence="1">
    <location>
        <begin position="42"/>
        <end position="54"/>
    </location>
</feature>
<protein>
    <submittedName>
        <fullName evidence="2">Uncharacterized protein</fullName>
    </submittedName>
</protein>
<accession>A0ABD3F623</accession>
<feature type="compositionally biased region" description="Basic and acidic residues" evidence="1">
    <location>
        <begin position="61"/>
        <end position="78"/>
    </location>
</feature>
<dbReference type="EMBL" id="JBIMZQ010000034">
    <property type="protein sequence ID" value="KAL3661917.1"/>
    <property type="molecule type" value="Genomic_DNA"/>
</dbReference>
<name>A0ABD3F623_9STRA</name>
<evidence type="ECO:0000256" key="1">
    <source>
        <dbReference type="SAM" id="MobiDB-lite"/>
    </source>
</evidence>
<gene>
    <name evidence="2" type="ORF">V7S43_013210</name>
</gene>
<keyword evidence="3" id="KW-1185">Reference proteome</keyword>
<proteinExistence type="predicted"/>
<feature type="compositionally biased region" description="Low complexity" evidence="1">
    <location>
        <begin position="21"/>
        <end position="34"/>
    </location>
</feature>
<dbReference type="AlphaFoldDB" id="A0ABD3F623"/>
<evidence type="ECO:0000313" key="3">
    <source>
        <dbReference type="Proteomes" id="UP001632037"/>
    </source>
</evidence>
<feature type="region of interest" description="Disordered" evidence="1">
    <location>
        <begin position="17"/>
        <end position="94"/>
    </location>
</feature>
<organism evidence="2 3">
    <name type="scientific">Phytophthora oleae</name>
    <dbReference type="NCBI Taxonomy" id="2107226"/>
    <lineage>
        <taxon>Eukaryota</taxon>
        <taxon>Sar</taxon>
        <taxon>Stramenopiles</taxon>
        <taxon>Oomycota</taxon>
        <taxon>Peronosporomycetes</taxon>
        <taxon>Peronosporales</taxon>
        <taxon>Peronosporaceae</taxon>
        <taxon>Phytophthora</taxon>
    </lineage>
</organism>
<reference evidence="2 3" key="1">
    <citation type="submission" date="2024-09" db="EMBL/GenBank/DDBJ databases">
        <title>Genome sequencing and assembly of Phytophthora oleae, isolate VK10A, causative agent of rot of olive drupes.</title>
        <authorList>
            <person name="Conti Taguali S."/>
            <person name="Riolo M."/>
            <person name="La Spada F."/>
            <person name="Cacciola S.O."/>
            <person name="Dionisio G."/>
        </authorList>
    </citation>
    <scope>NUCLEOTIDE SEQUENCE [LARGE SCALE GENOMIC DNA]</scope>
    <source>
        <strain evidence="2 3">VK10A</strain>
    </source>
</reference>